<evidence type="ECO:0000256" key="17">
    <source>
        <dbReference type="HAMAP-Rule" id="MF_01006"/>
    </source>
</evidence>
<feature type="transmembrane region" description="Helical" evidence="17">
    <location>
        <begin position="130"/>
        <end position="146"/>
    </location>
</feature>
<keyword evidence="6 17" id="KW-0812">Transmembrane</keyword>
<evidence type="ECO:0000256" key="16">
    <source>
        <dbReference type="ARBA" id="ARBA00047594"/>
    </source>
</evidence>
<comment type="miscellaneous">
    <text evidence="17">Bacitracin is thought to be involved in the inhibition of peptidoglycan synthesis by sequestering undecaprenyl diphosphate, thereby reducing the pool of lipid carrier available.</text>
</comment>
<dbReference type="EMBL" id="JBHLUD010000009">
    <property type="protein sequence ID" value="MFC0545283.1"/>
    <property type="molecule type" value="Genomic_DNA"/>
</dbReference>
<evidence type="ECO:0000256" key="5">
    <source>
        <dbReference type="ARBA" id="ARBA00022475"/>
    </source>
</evidence>
<evidence type="ECO:0000256" key="4">
    <source>
        <dbReference type="ARBA" id="ARBA00021581"/>
    </source>
</evidence>
<comment type="similarity">
    <text evidence="2 17">Belongs to the UppP family.</text>
</comment>
<evidence type="ECO:0000313" key="19">
    <source>
        <dbReference type="Proteomes" id="UP001589810"/>
    </source>
</evidence>
<organism evidence="18 19">
    <name type="scientific">Kutzneria chonburiensis</name>
    <dbReference type="NCBI Taxonomy" id="1483604"/>
    <lineage>
        <taxon>Bacteria</taxon>
        <taxon>Bacillati</taxon>
        <taxon>Actinomycetota</taxon>
        <taxon>Actinomycetes</taxon>
        <taxon>Pseudonocardiales</taxon>
        <taxon>Pseudonocardiaceae</taxon>
        <taxon>Kutzneria</taxon>
    </lineage>
</organism>
<keyword evidence="8 17" id="KW-0133">Cell shape</keyword>
<feature type="transmembrane region" description="Helical" evidence="17">
    <location>
        <begin position="246"/>
        <end position="263"/>
    </location>
</feature>
<comment type="subcellular location">
    <subcellularLocation>
        <location evidence="1 17">Cell membrane</location>
        <topology evidence="1 17">Multi-pass membrane protein</topology>
    </subcellularLocation>
</comment>
<evidence type="ECO:0000256" key="7">
    <source>
        <dbReference type="ARBA" id="ARBA00022801"/>
    </source>
</evidence>
<feature type="transmembrane region" description="Helical" evidence="17">
    <location>
        <begin position="275"/>
        <end position="296"/>
    </location>
</feature>
<protein>
    <recommendedName>
        <fullName evidence="4 17">Undecaprenyl-diphosphatase</fullName>
        <ecNumber evidence="3 17">3.6.1.27</ecNumber>
    </recommendedName>
    <alternativeName>
        <fullName evidence="15 17">Bacitracin resistance protein</fullName>
    </alternativeName>
    <alternativeName>
        <fullName evidence="14 17">Undecaprenyl pyrophosphate phosphatase</fullName>
    </alternativeName>
</protein>
<keyword evidence="7 17" id="KW-0378">Hydrolase</keyword>
<dbReference type="HAMAP" id="MF_01006">
    <property type="entry name" value="Undec_diphosphatase"/>
    <property type="match status" value="1"/>
</dbReference>
<dbReference type="NCBIfam" id="NF001395">
    <property type="entry name" value="PRK00281.3-1"/>
    <property type="match status" value="1"/>
</dbReference>
<dbReference type="RefSeq" id="WP_273934881.1">
    <property type="nucleotide sequence ID" value="NZ_CP097263.1"/>
</dbReference>
<evidence type="ECO:0000256" key="15">
    <source>
        <dbReference type="ARBA" id="ARBA00032932"/>
    </source>
</evidence>
<dbReference type="PANTHER" id="PTHR30622:SF4">
    <property type="entry name" value="UNDECAPRENYL-DIPHOSPHATASE"/>
    <property type="match status" value="1"/>
</dbReference>
<evidence type="ECO:0000256" key="2">
    <source>
        <dbReference type="ARBA" id="ARBA00010621"/>
    </source>
</evidence>
<keyword evidence="12 17" id="KW-0046">Antibiotic resistance</keyword>
<comment type="catalytic activity">
    <reaction evidence="16 17">
        <text>di-trans,octa-cis-undecaprenyl diphosphate + H2O = di-trans,octa-cis-undecaprenyl phosphate + phosphate + H(+)</text>
        <dbReference type="Rhea" id="RHEA:28094"/>
        <dbReference type="ChEBI" id="CHEBI:15377"/>
        <dbReference type="ChEBI" id="CHEBI:15378"/>
        <dbReference type="ChEBI" id="CHEBI:43474"/>
        <dbReference type="ChEBI" id="CHEBI:58405"/>
        <dbReference type="ChEBI" id="CHEBI:60392"/>
        <dbReference type="EC" id="3.6.1.27"/>
    </reaction>
</comment>
<comment type="function">
    <text evidence="17">Catalyzes the dephosphorylation of undecaprenyl diphosphate (UPP). Confers resistance to bacitracin.</text>
</comment>
<dbReference type="Proteomes" id="UP001589810">
    <property type="component" value="Unassembled WGS sequence"/>
</dbReference>
<reference evidence="18 19" key="1">
    <citation type="submission" date="2024-09" db="EMBL/GenBank/DDBJ databases">
        <authorList>
            <person name="Sun Q."/>
            <person name="Mori K."/>
        </authorList>
    </citation>
    <scope>NUCLEOTIDE SEQUENCE [LARGE SCALE GENOMIC DNA]</scope>
    <source>
        <strain evidence="18 19">TBRC 1432</strain>
    </source>
</reference>
<evidence type="ECO:0000256" key="10">
    <source>
        <dbReference type="ARBA" id="ARBA00022989"/>
    </source>
</evidence>
<feature type="transmembrane region" description="Helical" evidence="17">
    <location>
        <begin position="100"/>
        <end position="118"/>
    </location>
</feature>
<name>A0ABV6MY93_9PSEU</name>
<keyword evidence="10 17" id="KW-1133">Transmembrane helix</keyword>
<evidence type="ECO:0000256" key="13">
    <source>
        <dbReference type="ARBA" id="ARBA00023316"/>
    </source>
</evidence>
<keyword evidence="19" id="KW-1185">Reference proteome</keyword>
<dbReference type="PANTHER" id="PTHR30622">
    <property type="entry name" value="UNDECAPRENYL-DIPHOSPHATASE"/>
    <property type="match status" value="1"/>
</dbReference>
<dbReference type="EC" id="3.6.1.27" evidence="3 17"/>
<evidence type="ECO:0000256" key="14">
    <source>
        <dbReference type="ARBA" id="ARBA00032707"/>
    </source>
</evidence>
<evidence type="ECO:0000256" key="11">
    <source>
        <dbReference type="ARBA" id="ARBA00023136"/>
    </source>
</evidence>
<keyword evidence="5 17" id="KW-1003">Cell membrane</keyword>
<accession>A0ABV6MY93</accession>
<evidence type="ECO:0000256" key="1">
    <source>
        <dbReference type="ARBA" id="ARBA00004651"/>
    </source>
</evidence>
<evidence type="ECO:0000256" key="3">
    <source>
        <dbReference type="ARBA" id="ARBA00012374"/>
    </source>
</evidence>
<keyword evidence="9 17" id="KW-0573">Peptidoglycan synthesis</keyword>
<feature type="transmembrane region" description="Helical" evidence="17">
    <location>
        <begin position="308"/>
        <end position="326"/>
    </location>
</feature>
<evidence type="ECO:0000256" key="6">
    <source>
        <dbReference type="ARBA" id="ARBA00022692"/>
    </source>
</evidence>
<dbReference type="InterPro" id="IPR003824">
    <property type="entry name" value="UppP"/>
</dbReference>
<feature type="transmembrane region" description="Helical" evidence="17">
    <location>
        <begin position="54"/>
        <end position="74"/>
    </location>
</feature>
<evidence type="ECO:0000256" key="9">
    <source>
        <dbReference type="ARBA" id="ARBA00022984"/>
    </source>
</evidence>
<dbReference type="Pfam" id="PF02673">
    <property type="entry name" value="BacA"/>
    <property type="match status" value="2"/>
</dbReference>
<evidence type="ECO:0000256" key="12">
    <source>
        <dbReference type="ARBA" id="ARBA00023251"/>
    </source>
</evidence>
<keyword evidence="11 17" id="KW-0472">Membrane</keyword>
<comment type="caution">
    <text evidence="18">The sequence shown here is derived from an EMBL/GenBank/DDBJ whole genome shotgun (WGS) entry which is preliminary data.</text>
</comment>
<proteinExistence type="inferred from homology"/>
<evidence type="ECO:0000256" key="8">
    <source>
        <dbReference type="ARBA" id="ARBA00022960"/>
    </source>
</evidence>
<dbReference type="GO" id="GO:0050380">
    <property type="term" value="F:undecaprenyl-diphosphatase activity"/>
    <property type="evidence" value="ECO:0007669"/>
    <property type="project" value="UniProtKB-EC"/>
</dbReference>
<evidence type="ECO:0000313" key="18">
    <source>
        <dbReference type="EMBL" id="MFC0545283.1"/>
    </source>
</evidence>
<gene>
    <name evidence="17" type="primary">uppP</name>
    <name evidence="18" type="ORF">ACFFH7_27495</name>
</gene>
<sequence length="329" mass="34989">MSDLSYVEAIAVGLLQGVSELFPVSSLGHSVLLPALAGGQWAKDLSLSGDETPYLAVLVAMHVATALALVVFYWRDWVRIIRGLWTSIVTRKIENAEQRLGWLLVVGTIPVGIAGIALDHLVRSVLGKPIPTAIFLALNGLVLFGVERLQHRRRDADEIEGNPEETMVIPNAAFPSDDTAPLHAITAEPLSADEASERRLSKLSWKEAVLVGGAQALALLPGISRSGITIVAGLTRDLRHVDAARFAFLLATPVILGAGVYKMPELFKPAVAGSLGPALVGSLVAGVAAYVSARFLASYFETRTLKPFALYCIIAGVGSLAFFLIHGTP</sequence>
<keyword evidence="13 17" id="KW-0961">Cell wall biogenesis/degradation</keyword>